<gene>
    <name evidence="1" type="ORF">A3F84_24150</name>
</gene>
<protein>
    <submittedName>
        <fullName evidence="1">Uncharacterized protein</fullName>
    </submittedName>
</protein>
<evidence type="ECO:0000313" key="2">
    <source>
        <dbReference type="Proteomes" id="UP000178606"/>
    </source>
</evidence>
<proteinExistence type="predicted"/>
<dbReference type="AlphaFoldDB" id="A0A1F6CBJ9"/>
<dbReference type="EMBL" id="MFKF01000305">
    <property type="protein sequence ID" value="OGG46536.1"/>
    <property type="molecule type" value="Genomic_DNA"/>
</dbReference>
<dbReference type="Proteomes" id="UP000178606">
    <property type="component" value="Unassembled WGS sequence"/>
</dbReference>
<reference evidence="1 2" key="1">
    <citation type="journal article" date="2016" name="Nat. Commun.">
        <title>Thousands of microbial genomes shed light on interconnected biogeochemical processes in an aquifer system.</title>
        <authorList>
            <person name="Anantharaman K."/>
            <person name="Brown C.T."/>
            <person name="Hug L.A."/>
            <person name="Sharon I."/>
            <person name="Castelle C.J."/>
            <person name="Probst A.J."/>
            <person name="Thomas B.C."/>
            <person name="Singh A."/>
            <person name="Wilkins M.J."/>
            <person name="Karaoz U."/>
            <person name="Brodie E.L."/>
            <person name="Williams K.H."/>
            <person name="Hubbard S.S."/>
            <person name="Banfield J.F."/>
        </authorList>
    </citation>
    <scope>NUCLEOTIDE SEQUENCE [LARGE SCALE GENOMIC DNA]</scope>
    <source>
        <strain evidence="2">RIFCSPLOWO2_12_FULL_64_10</strain>
    </source>
</reference>
<accession>A0A1F6CBJ9</accession>
<name>A0A1F6CBJ9_HANXR</name>
<comment type="caution">
    <text evidence="1">The sequence shown here is derived from an EMBL/GenBank/DDBJ whole genome shotgun (WGS) entry which is preliminary data.</text>
</comment>
<organism evidence="1 2">
    <name type="scientific">Handelsmanbacteria sp. (strain RIFCSPLOWO2_12_FULL_64_10)</name>
    <dbReference type="NCBI Taxonomy" id="1817868"/>
    <lineage>
        <taxon>Bacteria</taxon>
        <taxon>Candidatus Handelsmaniibacteriota</taxon>
    </lineage>
</organism>
<sequence>MSATVLDRVEKDKLSPQKADDYFSFLYMFLDEKTDVDLSDAAQDLLMEGMLFHDWGTPFAPDPSLMRELSGRILKQ</sequence>
<evidence type="ECO:0000313" key="1">
    <source>
        <dbReference type="EMBL" id="OGG46536.1"/>
    </source>
</evidence>